<keyword evidence="2" id="KW-1185">Reference proteome</keyword>
<dbReference type="AlphaFoldDB" id="A0A448P1L2"/>
<evidence type="ECO:0000313" key="1">
    <source>
        <dbReference type="EMBL" id="VEI04094.1"/>
    </source>
</evidence>
<evidence type="ECO:0000313" key="2">
    <source>
        <dbReference type="Proteomes" id="UP000277858"/>
    </source>
</evidence>
<organism evidence="1 2">
    <name type="scientific">Acidipropionibacterium jensenii</name>
    <dbReference type="NCBI Taxonomy" id="1749"/>
    <lineage>
        <taxon>Bacteria</taxon>
        <taxon>Bacillati</taxon>
        <taxon>Actinomycetota</taxon>
        <taxon>Actinomycetes</taxon>
        <taxon>Propionibacteriales</taxon>
        <taxon>Propionibacteriaceae</taxon>
        <taxon>Acidipropionibacterium</taxon>
    </lineage>
</organism>
<dbReference type="EMBL" id="LR134473">
    <property type="protein sequence ID" value="VEI04094.1"/>
    <property type="molecule type" value="Genomic_DNA"/>
</dbReference>
<proteinExistence type="predicted"/>
<name>A0A448P1L2_9ACTN</name>
<protein>
    <submittedName>
        <fullName evidence="1">Uncharacterized protein</fullName>
    </submittedName>
</protein>
<sequence>MTTPLPSEMTPAGHVVGRVARATGDTTADTDSDPEMTPVVGEGLVVFVNSRVSQVVTSTSPDMLVLHDPVLANLDADGVLSVAGVQGVELWPGDWTVSPGNRTIFDFPDFTVTVTTAHTAAAPLQLWGVAPPDPAPGVPVYTLVVPTGQQPGQTLGWDGSQLAWVTPKITPTVTTLAAGSDATATMTGSWPNLTLGLGIPGKPSTYQIVGAGRPDIPASMTKTVQAQVAAAPIGATFTSTDGASVGAWQWQNLPAGWQIVALDTGWRALTPTGSNVSAFTTLAIRRVNQLVRLRVAGLVLTGTGIFAPAVTGFSPGAYVRFPLLTSGSTTSWTGTLVVTPTGGLQSTAAFSTTGDALEMNWATTDAAPTTLPGTVTS</sequence>
<accession>A0A448P1L2</accession>
<gene>
    <name evidence="1" type="ORF">NCTC13652_02317</name>
</gene>
<dbReference type="STRING" id="1122997.GCA_000425285_00798"/>
<dbReference type="Proteomes" id="UP000277858">
    <property type="component" value="Chromosome"/>
</dbReference>
<reference evidence="1 2" key="1">
    <citation type="submission" date="2018-12" db="EMBL/GenBank/DDBJ databases">
        <authorList>
            <consortium name="Pathogen Informatics"/>
        </authorList>
    </citation>
    <scope>NUCLEOTIDE SEQUENCE [LARGE SCALE GENOMIC DNA]</scope>
    <source>
        <strain evidence="1 2">NCTC13652</strain>
    </source>
</reference>